<dbReference type="GO" id="GO:0004252">
    <property type="term" value="F:serine-type endopeptidase activity"/>
    <property type="evidence" value="ECO:0007669"/>
    <property type="project" value="InterPro"/>
</dbReference>
<feature type="non-terminal residue" evidence="2">
    <location>
        <position position="79"/>
    </location>
</feature>
<proteinExistence type="predicted"/>
<dbReference type="InterPro" id="IPR043504">
    <property type="entry name" value="Peptidase_S1_PA_chymotrypsin"/>
</dbReference>
<dbReference type="InParanoid" id="A0A6L2PR24"/>
<evidence type="ECO:0000313" key="3">
    <source>
        <dbReference type="Proteomes" id="UP000502823"/>
    </source>
</evidence>
<dbReference type="GO" id="GO:0006508">
    <property type="term" value="P:proteolysis"/>
    <property type="evidence" value="ECO:0007669"/>
    <property type="project" value="InterPro"/>
</dbReference>
<dbReference type="InterPro" id="IPR001254">
    <property type="entry name" value="Trypsin_dom"/>
</dbReference>
<comment type="caution">
    <text evidence="2">The sequence shown here is derived from an EMBL/GenBank/DDBJ whole genome shotgun (WGS) entry which is preliminary data.</text>
</comment>
<dbReference type="Proteomes" id="UP000502823">
    <property type="component" value="Unassembled WGS sequence"/>
</dbReference>
<feature type="domain" description="Peptidase S1" evidence="1">
    <location>
        <begin position="2"/>
        <end position="79"/>
    </location>
</feature>
<keyword evidence="3" id="KW-1185">Reference proteome</keyword>
<organism evidence="2 3">
    <name type="scientific">Coptotermes formosanus</name>
    <name type="common">Formosan subterranean termite</name>
    <dbReference type="NCBI Taxonomy" id="36987"/>
    <lineage>
        <taxon>Eukaryota</taxon>
        <taxon>Metazoa</taxon>
        <taxon>Ecdysozoa</taxon>
        <taxon>Arthropoda</taxon>
        <taxon>Hexapoda</taxon>
        <taxon>Insecta</taxon>
        <taxon>Pterygota</taxon>
        <taxon>Neoptera</taxon>
        <taxon>Polyneoptera</taxon>
        <taxon>Dictyoptera</taxon>
        <taxon>Blattodea</taxon>
        <taxon>Blattoidea</taxon>
        <taxon>Termitoidae</taxon>
        <taxon>Rhinotermitidae</taxon>
        <taxon>Coptotermes</taxon>
    </lineage>
</organism>
<dbReference type="Pfam" id="PF00089">
    <property type="entry name" value="Trypsin"/>
    <property type="match status" value="1"/>
</dbReference>
<feature type="non-terminal residue" evidence="2">
    <location>
        <position position="1"/>
    </location>
</feature>
<name>A0A6L2PR24_COPFO</name>
<reference evidence="3" key="1">
    <citation type="submission" date="2020-01" db="EMBL/GenBank/DDBJ databases">
        <title>Draft genome sequence of the Termite Coptotermes fromosanus.</title>
        <authorList>
            <person name="Itakura S."/>
            <person name="Yosikawa Y."/>
            <person name="Umezawa K."/>
        </authorList>
    </citation>
    <scope>NUCLEOTIDE SEQUENCE [LARGE SCALE GENOMIC DNA]</scope>
</reference>
<accession>A0A6L2PR24</accession>
<dbReference type="OrthoDB" id="5565075at2759"/>
<dbReference type="InterPro" id="IPR009003">
    <property type="entry name" value="Peptidase_S1_PA"/>
</dbReference>
<dbReference type="SUPFAM" id="SSF50494">
    <property type="entry name" value="Trypsin-like serine proteases"/>
    <property type="match status" value="1"/>
</dbReference>
<protein>
    <recommendedName>
        <fullName evidence="1">Peptidase S1 domain-containing protein</fullName>
    </recommendedName>
</protein>
<evidence type="ECO:0000259" key="1">
    <source>
        <dbReference type="Pfam" id="PF00089"/>
    </source>
</evidence>
<sequence>YIYPIRLPTRSQAKINFAGETVQCSGWGKVSDPSDEISDTLQYVHLLVITNRECETTFGELITDTKICVSTPDFKSPCN</sequence>
<dbReference type="EMBL" id="BLKM01000519">
    <property type="protein sequence ID" value="GFG35049.1"/>
    <property type="molecule type" value="Genomic_DNA"/>
</dbReference>
<evidence type="ECO:0000313" key="2">
    <source>
        <dbReference type="EMBL" id="GFG35049.1"/>
    </source>
</evidence>
<dbReference type="AlphaFoldDB" id="A0A6L2PR24"/>
<dbReference type="Gene3D" id="2.40.10.10">
    <property type="entry name" value="Trypsin-like serine proteases"/>
    <property type="match status" value="1"/>
</dbReference>
<gene>
    <name evidence="2" type="ORF">Cfor_07650</name>
</gene>